<keyword evidence="11" id="KW-1185">Reference proteome</keyword>
<dbReference type="OrthoDB" id="8062037at2759"/>
<sequence>MAKVVAAPKCPACSKSVYAAEEVKALDHSWHPLCFCCKACGKSLRGGNYKDHDGNPYCEADYHKLFGPKGIGFGSTLCDTGIATEKRSENDEENVEPVSIRDRLAAFEKKAVPAAVARGATSSARFQSSAPKCPACGKSVYAAEEIKGLGRSWHVLCFCCKACGKSLRGGQYKDHDGHPYCDADYRKLFGPKGLGFGTTLGDTGVAAELPGTCTPVSETGYPGTLRERLSAFEGQASPAKAEAVPSDASLTKASKVFVASSAPKCPACSKSVYAAEEIKGLGRSWHVLCFCCKACGKSLRGGQYKDHEGQPYCEADYNKLFGPKGIGFGTTLGDTGIAVHAAAEAPAAPQPEAECTGGLKDMSSVFEEQDKPARTDAVSEAEDEGTDQASTSLARTAKSALQPSAPKCPACNKSVYAAEQIKGLGKTWHVLCFCCKACGKSLRGGQYKDHEGHPYCEADYSKLYGPKGIGFGSTLADTGIVRA</sequence>
<dbReference type="GO" id="GO:0046872">
    <property type="term" value="F:metal ion binding"/>
    <property type="evidence" value="ECO:0007669"/>
    <property type="project" value="UniProtKB-KW"/>
</dbReference>
<name>A0A1Q9ER66_SYMMI</name>
<dbReference type="EMBL" id="LSRX01000087">
    <property type="protein sequence ID" value="OLQ09919.1"/>
    <property type="molecule type" value="Genomic_DNA"/>
</dbReference>
<feature type="domain" description="LIM zinc-binding" evidence="9">
    <location>
        <begin position="263"/>
        <end position="323"/>
    </location>
</feature>
<evidence type="ECO:0000256" key="7">
    <source>
        <dbReference type="PROSITE-ProRule" id="PRU00125"/>
    </source>
</evidence>
<dbReference type="GO" id="GO:0030036">
    <property type="term" value="P:actin cytoskeleton organization"/>
    <property type="evidence" value="ECO:0007669"/>
    <property type="project" value="TreeGrafter"/>
</dbReference>
<dbReference type="SUPFAM" id="SSF57716">
    <property type="entry name" value="Glucocorticoid receptor-like (DNA-binding domain)"/>
    <property type="match status" value="8"/>
</dbReference>
<feature type="domain" description="LIM zinc-binding" evidence="9">
    <location>
        <begin position="131"/>
        <end position="191"/>
    </location>
</feature>
<gene>
    <name evidence="10" type="primary">Mlp84B</name>
    <name evidence="10" type="ORF">AK812_SmicGene6396</name>
</gene>
<reference evidence="10 11" key="1">
    <citation type="submission" date="2016-02" db="EMBL/GenBank/DDBJ databases">
        <title>Genome analysis of coral dinoflagellate symbionts highlights evolutionary adaptations to a symbiotic lifestyle.</title>
        <authorList>
            <person name="Aranda M."/>
            <person name="Li Y."/>
            <person name="Liew Y.J."/>
            <person name="Baumgarten S."/>
            <person name="Simakov O."/>
            <person name="Wilson M."/>
            <person name="Piel J."/>
            <person name="Ashoor H."/>
            <person name="Bougouffa S."/>
            <person name="Bajic V.B."/>
            <person name="Ryu T."/>
            <person name="Ravasi T."/>
            <person name="Bayer T."/>
            <person name="Micklem G."/>
            <person name="Kim H."/>
            <person name="Bhak J."/>
            <person name="Lajeunesse T.C."/>
            <person name="Voolstra C.R."/>
        </authorList>
    </citation>
    <scope>NUCLEOTIDE SEQUENCE [LARGE SCALE GENOMIC DNA]</scope>
    <source>
        <strain evidence="10 11">CCMP2467</strain>
    </source>
</reference>
<keyword evidence="2 7" id="KW-0479">Metal-binding</keyword>
<dbReference type="Gene3D" id="2.10.110.10">
    <property type="entry name" value="Cysteine Rich Protein"/>
    <property type="match status" value="4"/>
</dbReference>
<evidence type="ECO:0000313" key="10">
    <source>
        <dbReference type="EMBL" id="OLQ09919.1"/>
    </source>
</evidence>
<evidence type="ECO:0000259" key="9">
    <source>
        <dbReference type="PROSITE" id="PS50023"/>
    </source>
</evidence>
<dbReference type="AlphaFoldDB" id="A0A1Q9ER66"/>
<dbReference type="GO" id="GO:0005737">
    <property type="term" value="C:cytoplasm"/>
    <property type="evidence" value="ECO:0007669"/>
    <property type="project" value="TreeGrafter"/>
</dbReference>
<comment type="subcellular location">
    <subcellularLocation>
        <location evidence="1">Nucleus</location>
    </subcellularLocation>
</comment>
<dbReference type="Proteomes" id="UP000186817">
    <property type="component" value="Unassembled WGS sequence"/>
</dbReference>
<dbReference type="PANTHER" id="PTHR24215">
    <property type="entry name" value="RHO-GTPASE-ACTIVATING PROTEIN LRG1"/>
    <property type="match status" value="1"/>
</dbReference>
<accession>A0A1Q9ER66</accession>
<keyword evidence="6" id="KW-0539">Nucleus</keyword>
<dbReference type="PROSITE" id="PS00478">
    <property type="entry name" value="LIM_DOMAIN_1"/>
    <property type="match status" value="4"/>
</dbReference>
<evidence type="ECO:0000256" key="6">
    <source>
        <dbReference type="ARBA" id="ARBA00023242"/>
    </source>
</evidence>
<feature type="region of interest" description="Disordered" evidence="8">
    <location>
        <begin position="368"/>
        <end position="391"/>
    </location>
</feature>
<dbReference type="InterPro" id="IPR001781">
    <property type="entry name" value="Znf_LIM"/>
</dbReference>
<evidence type="ECO:0000256" key="3">
    <source>
        <dbReference type="ARBA" id="ARBA00022737"/>
    </source>
</evidence>
<keyword evidence="4 7" id="KW-0862">Zinc</keyword>
<feature type="domain" description="LIM zinc-binding" evidence="9">
    <location>
        <begin position="8"/>
        <end position="68"/>
    </location>
</feature>
<keyword evidence="3" id="KW-0677">Repeat</keyword>
<dbReference type="PANTHER" id="PTHR24215:SF35">
    <property type="entry name" value="MUSCLE LIM PROTEIN MLP84B"/>
    <property type="match status" value="1"/>
</dbReference>
<dbReference type="CDD" id="cd09401">
    <property type="entry name" value="LIM_TLP_like"/>
    <property type="match status" value="4"/>
</dbReference>
<feature type="domain" description="LIM zinc-binding" evidence="9">
    <location>
        <begin position="406"/>
        <end position="466"/>
    </location>
</feature>
<organism evidence="10 11">
    <name type="scientific">Symbiodinium microadriaticum</name>
    <name type="common">Dinoflagellate</name>
    <name type="synonym">Zooxanthella microadriatica</name>
    <dbReference type="NCBI Taxonomy" id="2951"/>
    <lineage>
        <taxon>Eukaryota</taxon>
        <taxon>Sar</taxon>
        <taxon>Alveolata</taxon>
        <taxon>Dinophyceae</taxon>
        <taxon>Suessiales</taxon>
        <taxon>Symbiodiniaceae</taxon>
        <taxon>Symbiodinium</taxon>
    </lineage>
</organism>
<proteinExistence type="predicted"/>
<dbReference type="OMA" id="ESPKCPR"/>
<dbReference type="FunFam" id="2.10.110.10:FF:000001">
    <property type="entry name" value="Cysteine and glycine-rich protein 1"/>
    <property type="match status" value="4"/>
</dbReference>
<evidence type="ECO:0000256" key="8">
    <source>
        <dbReference type="SAM" id="MobiDB-lite"/>
    </source>
</evidence>
<evidence type="ECO:0000256" key="5">
    <source>
        <dbReference type="ARBA" id="ARBA00023038"/>
    </source>
</evidence>
<dbReference type="GO" id="GO:0005634">
    <property type="term" value="C:nucleus"/>
    <property type="evidence" value="ECO:0007669"/>
    <property type="project" value="UniProtKB-SubCell"/>
</dbReference>
<comment type="caution">
    <text evidence="10">The sequence shown here is derived from an EMBL/GenBank/DDBJ whole genome shotgun (WGS) entry which is preliminary data.</text>
</comment>
<keyword evidence="5 7" id="KW-0440">LIM domain</keyword>
<evidence type="ECO:0000256" key="2">
    <source>
        <dbReference type="ARBA" id="ARBA00022723"/>
    </source>
</evidence>
<evidence type="ECO:0000313" key="11">
    <source>
        <dbReference type="Proteomes" id="UP000186817"/>
    </source>
</evidence>
<dbReference type="SMART" id="SM00132">
    <property type="entry name" value="LIM"/>
    <property type="match status" value="4"/>
</dbReference>
<evidence type="ECO:0000256" key="1">
    <source>
        <dbReference type="ARBA" id="ARBA00004123"/>
    </source>
</evidence>
<dbReference type="Pfam" id="PF00412">
    <property type="entry name" value="LIM"/>
    <property type="match status" value="4"/>
</dbReference>
<evidence type="ECO:0000256" key="4">
    <source>
        <dbReference type="ARBA" id="ARBA00022833"/>
    </source>
</evidence>
<protein>
    <submittedName>
        <fullName evidence="10">Muscle LIM protein Mlp84B</fullName>
    </submittedName>
</protein>
<dbReference type="PROSITE" id="PS50023">
    <property type="entry name" value="LIM_DOMAIN_2"/>
    <property type="match status" value="4"/>
</dbReference>